<name>A0A0F9LQE1_9ZZZZ</name>
<proteinExistence type="predicted"/>
<dbReference type="EMBL" id="LAZR01011911">
    <property type="protein sequence ID" value="KKM54115.1"/>
    <property type="molecule type" value="Genomic_DNA"/>
</dbReference>
<organism evidence="1">
    <name type="scientific">marine sediment metagenome</name>
    <dbReference type="NCBI Taxonomy" id="412755"/>
    <lineage>
        <taxon>unclassified sequences</taxon>
        <taxon>metagenomes</taxon>
        <taxon>ecological metagenomes</taxon>
    </lineage>
</organism>
<sequence>MVEFKKYIPKSILTSIKSVDPNSIIDKVKVKYLNHLKLKRSGPHYLELTAKSYSLSHSNPEKSLSDFFGLSGIYYLTTNFYTSQLTHELLISDEEFDKAIVLNKLNQLLSEYGQPIWDKEIKSIPTLWNIFPEDDKKHFFFTYLHLSPDIINFDPIIHESKKFQLTAIINFRVHLDHSIIIEISARHSRRESIKLSIDNIKNRLNISNTKFQEITHQDIQEFDDNAEQITYERREGLQAVAALTRANRDADTRTDTLRGDLENREFRKENGVIRVNNQKCIVGLTRGRTGKIQIMRSLAPKDQIEVMHKVFRMLGWIS</sequence>
<reference evidence="1" key="1">
    <citation type="journal article" date="2015" name="Nature">
        <title>Complex archaea that bridge the gap between prokaryotes and eukaryotes.</title>
        <authorList>
            <person name="Spang A."/>
            <person name="Saw J.H."/>
            <person name="Jorgensen S.L."/>
            <person name="Zaremba-Niedzwiedzka K."/>
            <person name="Martijn J."/>
            <person name="Lind A.E."/>
            <person name="van Eijk R."/>
            <person name="Schleper C."/>
            <person name="Guy L."/>
            <person name="Ettema T.J."/>
        </authorList>
    </citation>
    <scope>NUCLEOTIDE SEQUENCE</scope>
</reference>
<accession>A0A0F9LQE1</accession>
<evidence type="ECO:0000313" key="1">
    <source>
        <dbReference type="EMBL" id="KKM54115.1"/>
    </source>
</evidence>
<comment type="caution">
    <text evidence="1">The sequence shown here is derived from an EMBL/GenBank/DDBJ whole genome shotgun (WGS) entry which is preliminary data.</text>
</comment>
<protein>
    <submittedName>
        <fullName evidence="1">Uncharacterized protein</fullName>
    </submittedName>
</protein>
<dbReference type="AlphaFoldDB" id="A0A0F9LQE1"/>
<gene>
    <name evidence="1" type="ORF">LCGC14_1553740</name>
</gene>